<reference evidence="1" key="2">
    <citation type="submission" date="2023-06" db="EMBL/GenBank/DDBJ databases">
        <authorList>
            <consortium name="Lawrence Berkeley National Laboratory"/>
            <person name="Haridas S."/>
            <person name="Hensen N."/>
            <person name="Bonometti L."/>
            <person name="Westerberg I."/>
            <person name="Brannstrom I.O."/>
            <person name="Guillou S."/>
            <person name="Cros-Aarteil S."/>
            <person name="Calhoun S."/>
            <person name="Kuo A."/>
            <person name="Mondo S."/>
            <person name="Pangilinan J."/>
            <person name="Riley R."/>
            <person name="Labutti K."/>
            <person name="Andreopoulos B."/>
            <person name="Lipzen A."/>
            <person name="Chen C."/>
            <person name="Yanf M."/>
            <person name="Daum C."/>
            <person name="Ng V."/>
            <person name="Clum A."/>
            <person name="Steindorff A."/>
            <person name="Ohm R."/>
            <person name="Martin F."/>
            <person name="Silar P."/>
            <person name="Natvig D."/>
            <person name="Lalanne C."/>
            <person name="Gautier V."/>
            <person name="Ament-Velasquez S.L."/>
            <person name="Kruys A."/>
            <person name="Hutchinson M.I."/>
            <person name="Powell A.J."/>
            <person name="Barry K."/>
            <person name="Miller A.N."/>
            <person name="Grigoriev I.V."/>
            <person name="Debuchy R."/>
            <person name="Gladieux P."/>
            <person name="Thoren M.H."/>
            <person name="Johannesson H."/>
        </authorList>
    </citation>
    <scope>NUCLEOTIDE SEQUENCE</scope>
    <source>
        <strain evidence="1">CBS 168.71</strain>
    </source>
</reference>
<keyword evidence="2" id="KW-1185">Reference proteome</keyword>
<gene>
    <name evidence="1" type="ORF">B0H64DRAFT_401956</name>
</gene>
<dbReference type="AlphaFoldDB" id="A0AAE0HFU0"/>
<dbReference type="EMBL" id="JAUEPN010000005">
    <property type="protein sequence ID" value="KAK3294891.1"/>
    <property type="molecule type" value="Genomic_DNA"/>
</dbReference>
<dbReference type="RefSeq" id="XP_062658405.1">
    <property type="nucleotide sequence ID" value="XM_062804195.1"/>
</dbReference>
<organism evidence="1 2">
    <name type="scientific">Chaetomium fimeti</name>
    <dbReference type="NCBI Taxonomy" id="1854472"/>
    <lineage>
        <taxon>Eukaryota</taxon>
        <taxon>Fungi</taxon>
        <taxon>Dikarya</taxon>
        <taxon>Ascomycota</taxon>
        <taxon>Pezizomycotina</taxon>
        <taxon>Sordariomycetes</taxon>
        <taxon>Sordariomycetidae</taxon>
        <taxon>Sordariales</taxon>
        <taxon>Chaetomiaceae</taxon>
        <taxon>Chaetomium</taxon>
    </lineage>
</organism>
<sequence>MATVNVIEPSQIEDDTANHFVNSETNPSNCPCGWYIYTSNTCRHRYVEQPHKCGNRRTPSGKIGFCKSPAPRHLIRGTEVNENCKHC</sequence>
<dbReference type="Proteomes" id="UP001278766">
    <property type="component" value="Unassembled WGS sequence"/>
</dbReference>
<dbReference type="GeneID" id="87841143"/>
<protein>
    <submittedName>
        <fullName evidence="1">Uncharacterized protein</fullName>
    </submittedName>
</protein>
<accession>A0AAE0HFU0</accession>
<name>A0AAE0HFU0_9PEZI</name>
<evidence type="ECO:0000313" key="2">
    <source>
        <dbReference type="Proteomes" id="UP001278766"/>
    </source>
</evidence>
<reference evidence="1" key="1">
    <citation type="journal article" date="2023" name="Mol. Phylogenet. Evol.">
        <title>Genome-scale phylogeny and comparative genomics of the fungal order Sordariales.</title>
        <authorList>
            <person name="Hensen N."/>
            <person name="Bonometti L."/>
            <person name="Westerberg I."/>
            <person name="Brannstrom I.O."/>
            <person name="Guillou S."/>
            <person name="Cros-Aarteil S."/>
            <person name="Calhoun S."/>
            <person name="Haridas S."/>
            <person name="Kuo A."/>
            <person name="Mondo S."/>
            <person name="Pangilinan J."/>
            <person name="Riley R."/>
            <person name="LaButti K."/>
            <person name="Andreopoulos B."/>
            <person name="Lipzen A."/>
            <person name="Chen C."/>
            <person name="Yan M."/>
            <person name="Daum C."/>
            <person name="Ng V."/>
            <person name="Clum A."/>
            <person name="Steindorff A."/>
            <person name="Ohm R.A."/>
            <person name="Martin F."/>
            <person name="Silar P."/>
            <person name="Natvig D.O."/>
            <person name="Lalanne C."/>
            <person name="Gautier V."/>
            <person name="Ament-Velasquez S.L."/>
            <person name="Kruys A."/>
            <person name="Hutchinson M.I."/>
            <person name="Powell A.J."/>
            <person name="Barry K."/>
            <person name="Miller A.N."/>
            <person name="Grigoriev I.V."/>
            <person name="Debuchy R."/>
            <person name="Gladieux P."/>
            <person name="Hiltunen Thoren M."/>
            <person name="Johannesson H."/>
        </authorList>
    </citation>
    <scope>NUCLEOTIDE SEQUENCE</scope>
    <source>
        <strain evidence="1">CBS 168.71</strain>
    </source>
</reference>
<evidence type="ECO:0000313" key="1">
    <source>
        <dbReference type="EMBL" id="KAK3294891.1"/>
    </source>
</evidence>
<proteinExistence type="predicted"/>
<comment type="caution">
    <text evidence="1">The sequence shown here is derived from an EMBL/GenBank/DDBJ whole genome shotgun (WGS) entry which is preliminary data.</text>
</comment>